<dbReference type="Pfam" id="PF07690">
    <property type="entry name" value="MFS_1"/>
    <property type="match status" value="1"/>
</dbReference>
<feature type="transmembrane region" description="Helical" evidence="4">
    <location>
        <begin position="266"/>
        <end position="290"/>
    </location>
</feature>
<feature type="transmembrane region" description="Helical" evidence="4">
    <location>
        <begin position="103"/>
        <end position="125"/>
    </location>
</feature>
<dbReference type="Proteomes" id="UP000217265">
    <property type="component" value="Chromosome"/>
</dbReference>
<sequence>MSAPATPLPTELTPAKTWRAGTLIYTSGGLVMLFCWLLAGDFAWSMKDRSVQWVVQLLLKKFEASDTIIGILLGGLPHALTLLLTPVISYMSDRHRGRWGRRIPFLAISTPFTSLSIIGLAFSPTLGEHLHALLGGASPGLNNSILIVFGVFWTIFEVSTITANTVFFALINDVVPQALLGRFYGLFRALGLAIAIGFNFWLFGKAETHFAWIFMGVGVIYGVGFLALCLKVNEGEYPPPPPAAPGRSGAFAGVKTYGRECFTLGYYLWVYASVSLAWMALSAISLFNVLFAKHVGLTMDSYGKLLALTYLISFTLSYFIGMLADRFHPFRVSLIAMALFGTATLAGGFIIENARTFAIMLVSTSVLSGLWQTSSASLTMRLFPRAKYAQYESARALVTSLGLMLVGPALGKILDLSGHDYRLAYLTGGGLALLSLTTGLVAYRSFRRLGGPAGYLAPE</sequence>
<proteinExistence type="predicted"/>
<feature type="transmembrane region" description="Helical" evidence="4">
    <location>
        <begin position="423"/>
        <end position="443"/>
    </location>
</feature>
<dbReference type="EMBL" id="CP023344">
    <property type="protein sequence ID" value="ATC65830.1"/>
    <property type="molecule type" value="Genomic_DNA"/>
</dbReference>
<feature type="transmembrane region" description="Helical" evidence="4">
    <location>
        <begin position="394"/>
        <end position="411"/>
    </location>
</feature>
<keyword evidence="3 4" id="KW-0472">Membrane</keyword>
<feature type="transmembrane region" description="Helical" evidence="4">
    <location>
        <begin position="68"/>
        <end position="91"/>
    </location>
</feature>
<keyword evidence="1 4" id="KW-0812">Transmembrane</keyword>
<protein>
    <submittedName>
        <fullName evidence="6">MFS transporter</fullName>
    </submittedName>
</protein>
<evidence type="ECO:0000256" key="1">
    <source>
        <dbReference type="ARBA" id="ARBA00022692"/>
    </source>
</evidence>
<reference evidence="6 7" key="1">
    <citation type="submission" date="2017-09" db="EMBL/GenBank/DDBJ databases">
        <title>Complete genome sequence of Verrucomicrobial strain HZ-65, isolated from freshwater.</title>
        <authorList>
            <person name="Choi A."/>
        </authorList>
    </citation>
    <scope>NUCLEOTIDE SEQUENCE [LARGE SCALE GENOMIC DNA]</scope>
    <source>
        <strain evidence="6 7">HZ-65</strain>
    </source>
</reference>
<evidence type="ECO:0000259" key="5">
    <source>
        <dbReference type="PROSITE" id="PS50850"/>
    </source>
</evidence>
<dbReference type="InterPro" id="IPR011701">
    <property type="entry name" value="MFS"/>
</dbReference>
<feature type="transmembrane region" description="Helical" evidence="4">
    <location>
        <begin position="209"/>
        <end position="230"/>
    </location>
</feature>
<keyword evidence="2 4" id="KW-1133">Transmembrane helix</keyword>
<evidence type="ECO:0000256" key="3">
    <source>
        <dbReference type="ARBA" id="ARBA00023136"/>
    </source>
</evidence>
<dbReference type="SUPFAM" id="SSF103473">
    <property type="entry name" value="MFS general substrate transporter"/>
    <property type="match status" value="1"/>
</dbReference>
<evidence type="ECO:0000256" key="4">
    <source>
        <dbReference type="SAM" id="Phobius"/>
    </source>
</evidence>
<feature type="transmembrane region" description="Helical" evidence="4">
    <location>
        <begin position="357"/>
        <end position="373"/>
    </location>
</feature>
<feature type="transmembrane region" description="Helical" evidence="4">
    <location>
        <begin position="332"/>
        <end position="351"/>
    </location>
</feature>
<dbReference type="KEGG" id="vbh:CMV30_18795"/>
<gene>
    <name evidence="6" type="ORF">CMV30_18795</name>
</gene>
<dbReference type="Gene3D" id="1.20.1250.20">
    <property type="entry name" value="MFS general substrate transporter like domains"/>
    <property type="match status" value="1"/>
</dbReference>
<name>A0A290QF14_9BACT</name>
<feature type="transmembrane region" description="Helical" evidence="4">
    <location>
        <begin position="145"/>
        <end position="171"/>
    </location>
</feature>
<dbReference type="InterPro" id="IPR020846">
    <property type="entry name" value="MFS_dom"/>
</dbReference>
<dbReference type="GO" id="GO:0022857">
    <property type="term" value="F:transmembrane transporter activity"/>
    <property type="evidence" value="ECO:0007669"/>
    <property type="project" value="InterPro"/>
</dbReference>
<feature type="transmembrane region" description="Helical" evidence="4">
    <location>
        <begin position="183"/>
        <end position="203"/>
    </location>
</feature>
<dbReference type="OrthoDB" id="8877752at2"/>
<feature type="transmembrane region" description="Helical" evidence="4">
    <location>
        <begin position="20"/>
        <end position="39"/>
    </location>
</feature>
<dbReference type="PANTHER" id="PTHR23528">
    <property type="match status" value="1"/>
</dbReference>
<organism evidence="6 7">
    <name type="scientific">Nibricoccus aquaticus</name>
    <dbReference type="NCBI Taxonomy" id="2576891"/>
    <lineage>
        <taxon>Bacteria</taxon>
        <taxon>Pseudomonadati</taxon>
        <taxon>Verrucomicrobiota</taxon>
        <taxon>Opitutia</taxon>
        <taxon>Opitutales</taxon>
        <taxon>Opitutaceae</taxon>
        <taxon>Nibricoccus</taxon>
    </lineage>
</organism>
<feature type="transmembrane region" description="Helical" evidence="4">
    <location>
        <begin position="302"/>
        <end position="320"/>
    </location>
</feature>
<dbReference type="InterPro" id="IPR036259">
    <property type="entry name" value="MFS_trans_sf"/>
</dbReference>
<dbReference type="PROSITE" id="PS50850">
    <property type="entry name" value="MFS"/>
    <property type="match status" value="1"/>
</dbReference>
<evidence type="ECO:0000313" key="7">
    <source>
        <dbReference type="Proteomes" id="UP000217265"/>
    </source>
</evidence>
<keyword evidence="7" id="KW-1185">Reference proteome</keyword>
<dbReference type="PANTHER" id="PTHR23528:SF1">
    <property type="entry name" value="MAJOR FACILITATOR SUPERFAMILY (MFS) PROFILE DOMAIN-CONTAINING PROTEIN"/>
    <property type="match status" value="1"/>
</dbReference>
<dbReference type="AlphaFoldDB" id="A0A290QF14"/>
<feature type="domain" description="Major facilitator superfamily (MFS) profile" evidence="5">
    <location>
        <begin position="266"/>
        <end position="459"/>
    </location>
</feature>
<evidence type="ECO:0000256" key="2">
    <source>
        <dbReference type="ARBA" id="ARBA00022989"/>
    </source>
</evidence>
<accession>A0A290QF14</accession>
<evidence type="ECO:0000313" key="6">
    <source>
        <dbReference type="EMBL" id="ATC65830.1"/>
    </source>
</evidence>
<dbReference type="RefSeq" id="WP_096057459.1">
    <property type="nucleotide sequence ID" value="NZ_CP023344.1"/>
</dbReference>